<protein>
    <submittedName>
        <fullName evidence="1">Strictosidine synthase</fullName>
    </submittedName>
</protein>
<dbReference type="EMBL" id="PJAF01000005">
    <property type="protein sequence ID" value="PKF69237.1"/>
    <property type="molecule type" value="Genomic_DNA"/>
</dbReference>
<sequence>MTTPHHTKRFTSSILLWTRADQPRAASMAYWSGPHSRIISATPGLREYRQVHLAEDNPGRWPHTDGLETRIPDDRRIDGIAEVTHAHALAPIKGRAQTALAFKDEVNVFRRTLYYGGAPYTSRWYHVAPGQPTRSRAVLYLRRRPGVHAPALNKALYRQLVPALARDAALTELRTQSFLPWSKKLWDTPNVAHDNPRDQRLHASLILGFPSDEEREAFFSRENAARLNPLLTPVVSAIHAYDVESTKTYVRDGVVLPAPEE</sequence>
<reference evidence="1 2" key="1">
    <citation type="submission" date="2017-12" db="EMBL/GenBank/DDBJ databases">
        <title>Corynebacterium mastitidis 16-1433 Genome.</title>
        <authorList>
            <person name="Gulvik C.A."/>
        </authorList>
    </citation>
    <scope>NUCLEOTIDE SEQUENCE [LARGE SCALE GENOMIC DNA]</scope>
    <source>
        <strain evidence="1 2">16-1433</strain>
    </source>
</reference>
<evidence type="ECO:0000313" key="2">
    <source>
        <dbReference type="Proteomes" id="UP000233249"/>
    </source>
</evidence>
<dbReference type="OrthoDB" id="1490643at2"/>
<accession>A0A2N0X992</accession>
<dbReference type="Proteomes" id="UP000233249">
    <property type="component" value="Unassembled WGS sequence"/>
</dbReference>
<name>A0A2N0X992_9CORY</name>
<organism evidence="1 2">
    <name type="scientific">Corynebacterium mastitidis</name>
    <dbReference type="NCBI Taxonomy" id="161890"/>
    <lineage>
        <taxon>Bacteria</taxon>
        <taxon>Bacillati</taxon>
        <taxon>Actinomycetota</taxon>
        <taxon>Actinomycetes</taxon>
        <taxon>Mycobacteriales</taxon>
        <taxon>Corynebacteriaceae</taxon>
        <taxon>Corynebacterium</taxon>
    </lineage>
</organism>
<proteinExistence type="predicted"/>
<gene>
    <name evidence="1" type="ORF">CXB45_02680</name>
</gene>
<evidence type="ECO:0000313" key="1">
    <source>
        <dbReference type="EMBL" id="PKF69237.1"/>
    </source>
</evidence>
<comment type="caution">
    <text evidence="1">The sequence shown here is derived from an EMBL/GenBank/DDBJ whole genome shotgun (WGS) entry which is preliminary data.</text>
</comment>
<dbReference type="RefSeq" id="WP_101173079.1">
    <property type="nucleotide sequence ID" value="NZ_JAKRKB010000009.1"/>
</dbReference>
<dbReference type="AlphaFoldDB" id="A0A2N0X992"/>
<dbReference type="STRING" id="1121365.GCA_000375365_00978"/>
<dbReference type="Gene3D" id="3.30.70.100">
    <property type="match status" value="1"/>
</dbReference>